<feature type="domain" description="MmgE/PrpD C-terminal" evidence="2">
    <location>
        <begin position="258"/>
        <end position="370"/>
    </location>
</feature>
<protein>
    <submittedName>
        <fullName evidence="3">MmgE/PrpD family protein</fullName>
    </submittedName>
</protein>
<evidence type="ECO:0000313" key="3">
    <source>
        <dbReference type="EMBL" id="MBB1246622.1"/>
    </source>
</evidence>
<evidence type="ECO:0000259" key="2">
    <source>
        <dbReference type="Pfam" id="PF19305"/>
    </source>
</evidence>
<dbReference type="PANTHER" id="PTHR16943">
    <property type="entry name" value="2-METHYLCITRATE DEHYDRATASE-RELATED"/>
    <property type="match status" value="1"/>
</dbReference>
<organism evidence="3 4">
    <name type="scientific">Streptomyces durbertensis</name>
    <dbReference type="NCBI Taxonomy" id="2448886"/>
    <lineage>
        <taxon>Bacteria</taxon>
        <taxon>Bacillati</taxon>
        <taxon>Actinomycetota</taxon>
        <taxon>Actinomycetes</taxon>
        <taxon>Kitasatosporales</taxon>
        <taxon>Streptomycetaceae</taxon>
        <taxon>Streptomyces</taxon>
    </lineage>
</organism>
<dbReference type="SUPFAM" id="SSF103378">
    <property type="entry name" value="2-methylcitrate dehydratase PrpD"/>
    <property type="match status" value="1"/>
</dbReference>
<dbReference type="PANTHER" id="PTHR16943:SF8">
    <property type="entry name" value="2-METHYLCITRATE DEHYDRATASE"/>
    <property type="match status" value="1"/>
</dbReference>
<dbReference type="InterPro" id="IPR045337">
    <property type="entry name" value="MmgE_PrpD_C"/>
</dbReference>
<sequence>GGPGGEGLTRALARWTAGLGYEDIPARVGSVVTSQVVSHLAAIRATAAHPVGRTLLAAYGPLDVTGEPARTAHLAAALSSGLYLEDTLYAGHVSHAAVGVPVAYQASQALSGRALITAVTAANEAAARVTAAATLGPFRGQWAGHTHLVAACAALLHGAGADAGTLLNAWGLALAAPPRALRPAVLASDAKVLSAAAPVRTAVDACAAAVAGLTGRDDVIEHPEGLLAVFAGAAVPELVAYGLGERWHTETLSFKLLPVGVHLDALVECAAELHRRLRPADPADITSVDVAVPRMTMVMSGHADRYVRGAATSLPALNLSAGYNVATALLTGGLTVADLAPPRLAEEGRWRLAERVRLHADEELSRRGVLSTAPVGETLRHAGRHALEWETELPGIPMEKLLEELGPPVASFAGSTKALGCRMRVRMRDGREETCERAAGTGAVGSASWSDHPALVREKLLRTGADEAAVDALARLEELTAAELAEVLRQVLRLGD</sequence>
<keyword evidence="4" id="KW-1185">Reference proteome</keyword>
<comment type="caution">
    <text evidence="3">The sequence shown here is derived from an EMBL/GenBank/DDBJ whole genome shotgun (WGS) entry which is preliminary data.</text>
</comment>
<dbReference type="InterPro" id="IPR042183">
    <property type="entry name" value="MmgE/PrpD_sf_1"/>
</dbReference>
<dbReference type="Gene3D" id="1.10.4100.10">
    <property type="entry name" value="2-methylcitrate dehydratase PrpD"/>
    <property type="match status" value="1"/>
</dbReference>
<dbReference type="InterPro" id="IPR036148">
    <property type="entry name" value="MmgE/PrpD_sf"/>
</dbReference>
<reference evidence="4" key="1">
    <citation type="journal article" date="2020" name="Syst. Appl. Microbiol.">
        <title>Streptomyces alkaliterrae sp. nov., isolated from an alkaline soil, and emended descriptions of Streptomyces alkaliphilus, Streptomyces calidiresistens and Streptomyces durbertensis.</title>
        <authorList>
            <person name="Swiecimska M."/>
            <person name="Golinska P."/>
            <person name="Nouioui I."/>
            <person name="Wypij M."/>
            <person name="Rai M."/>
            <person name="Sangal V."/>
            <person name="Goodfellow M."/>
        </authorList>
    </citation>
    <scope>NUCLEOTIDE SEQUENCE [LARGE SCALE GENOMIC DNA]</scope>
    <source>
        <strain evidence="4">DSM 104538</strain>
    </source>
</reference>
<feature type="non-terminal residue" evidence="3">
    <location>
        <position position="1"/>
    </location>
</feature>
<dbReference type="Proteomes" id="UP000766698">
    <property type="component" value="Unassembled WGS sequence"/>
</dbReference>
<accession>A0ABR6EMQ4</accession>
<name>A0ABR6EMQ4_9ACTN</name>
<dbReference type="InterPro" id="IPR005656">
    <property type="entry name" value="MmgE_PrpD"/>
</dbReference>
<evidence type="ECO:0000256" key="1">
    <source>
        <dbReference type="ARBA" id="ARBA00006174"/>
    </source>
</evidence>
<proteinExistence type="inferred from homology"/>
<dbReference type="Pfam" id="PF19305">
    <property type="entry name" value="MmgE_PrpD_C"/>
    <property type="match status" value="1"/>
</dbReference>
<dbReference type="EMBL" id="WMLF01000551">
    <property type="protein sequence ID" value="MBB1246622.1"/>
    <property type="molecule type" value="Genomic_DNA"/>
</dbReference>
<evidence type="ECO:0000313" key="4">
    <source>
        <dbReference type="Proteomes" id="UP000766698"/>
    </source>
</evidence>
<gene>
    <name evidence="3" type="ORF">GL263_24175</name>
</gene>
<dbReference type="RefSeq" id="WP_182857866.1">
    <property type="nucleotide sequence ID" value="NZ_WMLF01000551.1"/>
</dbReference>
<comment type="similarity">
    <text evidence="1">Belongs to the PrpD family.</text>
</comment>